<organism evidence="7 9">
    <name type="scientific">Actinomyces oris</name>
    <dbReference type="NCBI Taxonomy" id="544580"/>
    <lineage>
        <taxon>Bacteria</taxon>
        <taxon>Bacillati</taxon>
        <taxon>Actinomycetota</taxon>
        <taxon>Actinomycetes</taxon>
        <taxon>Actinomycetales</taxon>
        <taxon>Actinomycetaceae</taxon>
        <taxon>Actinomyces</taxon>
    </lineage>
</organism>
<keyword evidence="2" id="KW-0479">Metal-binding</keyword>
<dbReference type="EMBL" id="MSKI01000066">
    <property type="protein sequence ID" value="OLO52508.1"/>
    <property type="molecule type" value="Genomic_DNA"/>
</dbReference>
<evidence type="ECO:0000256" key="2">
    <source>
        <dbReference type="ARBA" id="ARBA00022723"/>
    </source>
</evidence>
<dbReference type="EMBL" id="MSGO01000058">
    <property type="protein sequence ID" value="OLL13864.1"/>
    <property type="molecule type" value="Genomic_DNA"/>
</dbReference>
<evidence type="ECO:0000259" key="5">
    <source>
        <dbReference type="Pfam" id="PF01850"/>
    </source>
</evidence>
<evidence type="ECO:0000313" key="7">
    <source>
        <dbReference type="EMBL" id="OLO52508.1"/>
    </source>
</evidence>
<evidence type="ECO:0000313" key="6">
    <source>
        <dbReference type="EMBL" id="OLL13864.1"/>
    </source>
</evidence>
<dbReference type="SUPFAM" id="SSF88723">
    <property type="entry name" value="PIN domain-like"/>
    <property type="match status" value="1"/>
</dbReference>
<name>A0A1Q8VWI7_9ACTO</name>
<dbReference type="InterPro" id="IPR002716">
    <property type="entry name" value="PIN_dom"/>
</dbReference>
<dbReference type="AlphaFoldDB" id="A0A1Q8VWI7"/>
<dbReference type="Proteomes" id="UP000186855">
    <property type="component" value="Unassembled WGS sequence"/>
</dbReference>
<keyword evidence="1" id="KW-0540">Nuclease</keyword>
<gene>
    <name evidence="7" type="ORF">BKH30_06395</name>
    <name evidence="6" type="ORF">BKH32_11640</name>
</gene>
<dbReference type="RefSeq" id="WP_075250174.1">
    <property type="nucleotide sequence ID" value="NZ_MSGO01000058.1"/>
</dbReference>
<accession>A0A1Q8VWI7</accession>
<evidence type="ECO:0000313" key="8">
    <source>
        <dbReference type="Proteomes" id="UP000185736"/>
    </source>
</evidence>
<dbReference type="CDD" id="cd09874">
    <property type="entry name" value="PIN_MT3492-like"/>
    <property type="match status" value="1"/>
</dbReference>
<keyword evidence="3" id="KW-0378">Hydrolase</keyword>
<proteinExistence type="predicted"/>
<dbReference type="Proteomes" id="UP000185736">
    <property type="component" value="Unassembled WGS sequence"/>
</dbReference>
<evidence type="ECO:0000313" key="9">
    <source>
        <dbReference type="Proteomes" id="UP000186855"/>
    </source>
</evidence>
<sequence>MSVYYLDTSAALKLLIEEKESEPLAAWLTSHTTDGDALCSSFLLYTELHCAARRRSELDQEAVASLLSGIDLIDISRSQLIDAARTSLGLRAADAIHLTVALDIQADTIITYDIEMQDAAHYCNLSPVAPS</sequence>
<dbReference type="Pfam" id="PF01850">
    <property type="entry name" value="PIN"/>
    <property type="match status" value="1"/>
</dbReference>
<dbReference type="GO" id="GO:0016787">
    <property type="term" value="F:hydrolase activity"/>
    <property type="evidence" value="ECO:0007669"/>
    <property type="project" value="UniProtKB-KW"/>
</dbReference>
<dbReference type="Gene3D" id="3.40.50.1010">
    <property type="entry name" value="5'-nuclease"/>
    <property type="match status" value="1"/>
</dbReference>
<dbReference type="GO" id="GO:0046872">
    <property type="term" value="F:metal ion binding"/>
    <property type="evidence" value="ECO:0007669"/>
    <property type="project" value="UniProtKB-KW"/>
</dbReference>
<keyword evidence="4" id="KW-0460">Magnesium</keyword>
<evidence type="ECO:0000256" key="1">
    <source>
        <dbReference type="ARBA" id="ARBA00022722"/>
    </source>
</evidence>
<dbReference type="InterPro" id="IPR029060">
    <property type="entry name" value="PIN-like_dom_sf"/>
</dbReference>
<protein>
    <submittedName>
        <fullName evidence="7">VapC toxin family PIN domain ribonuclease</fullName>
    </submittedName>
</protein>
<dbReference type="GO" id="GO:0004518">
    <property type="term" value="F:nuclease activity"/>
    <property type="evidence" value="ECO:0007669"/>
    <property type="project" value="UniProtKB-KW"/>
</dbReference>
<feature type="domain" description="PIN" evidence="5">
    <location>
        <begin position="4"/>
        <end position="120"/>
    </location>
</feature>
<reference evidence="8 9" key="1">
    <citation type="submission" date="2016-12" db="EMBL/GenBank/DDBJ databases">
        <title>Genomic comparison of strains in the 'Actinomyces naeslundii' group.</title>
        <authorList>
            <person name="Mughal S.R."/>
            <person name="Do T."/>
            <person name="Gilbert S.C."/>
            <person name="Witherden E.A."/>
            <person name="Didelot X."/>
            <person name="Beighton D."/>
        </authorList>
    </citation>
    <scope>NUCLEOTIDE SEQUENCE [LARGE SCALE GENOMIC DNA]</scope>
    <source>
        <strain evidence="7 9">S24V</strain>
        <strain evidence="6 8">S64C</strain>
    </source>
</reference>
<comment type="caution">
    <text evidence="7">The sequence shown here is derived from an EMBL/GenBank/DDBJ whole genome shotgun (WGS) entry which is preliminary data.</text>
</comment>
<evidence type="ECO:0000256" key="3">
    <source>
        <dbReference type="ARBA" id="ARBA00022801"/>
    </source>
</evidence>
<evidence type="ECO:0000256" key="4">
    <source>
        <dbReference type="ARBA" id="ARBA00022842"/>
    </source>
</evidence>